<name>A0A4R7SV19_9ACTN</name>
<evidence type="ECO:0000313" key="11">
    <source>
        <dbReference type="Proteomes" id="UP000295151"/>
    </source>
</evidence>
<evidence type="ECO:0000256" key="8">
    <source>
        <dbReference type="SAM" id="SignalP"/>
    </source>
</evidence>
<proteinExistence type="predicted"/>
<evidence type="ECO:0000256" key="5">
    <source>
        <dbReference type="ARBA" id="ARBA00023316"/>
    </source>
</evidence>
<dbReference type="Proteomes" id="UP000295151">
    <property type="component" value="Unassembled WGS sequence"/>
</dbReference>
<keyword evidence="3 6" id="KW-0133">Cell shape</keyword>
<evidence type="ECO:0000256" key="7">
    <source>
        <dbReference type="SAM" id="MobiDB-lite"/>
    </source>
</evidence>
<dbReference type="InterPro" id="IPR038063">
    <property type="entry name" value="Transpep_catalytic_dom"/>
</dbReference>
<keyword evidence="8" id="KW-0732">Signal</keyword>
<keyword evidence="4 6" id="KW-0573">Peptidoglycan synthesis</keyword>
<comment type="caution">
    <text evidence="10">The sequence shown here is derived from an EMBL/GenBank/DDBJ whole genome shotgun (WGS) entry which is preliminary data.</text>
</comment>
<dbReference type="GO" id="GO:0016740">
    <property type="term" value="F:transferase activity"/>
    <property type="evidence" value="ECO:0007669"/>
    <property type="project" value="UniProtKB-KW"/>
</dbReference>
<dbReference type="Gene3D" id="2.40.440.10">
    <property type="entry name" value="L,D-transpeptidase catalytic domain-like"/>
    <property type="match status" value="1"/>
</dbReference>
<feature type="signal peptide" evidence="8">
    <location>
        <begin position="1"/>
        <end position="25"/>
    </location>
</feature>
<feature type="chain" id="PRO_5038558517" evidence="8">
    <location>
        <begin position="26"/>
        <end position="289"/>
    </location>
</feature>
<dbReference type="GO" id="GO:0005576">
    <property type="term" value="C:extracellular region"/>
    <property type="evidence" value="ECO:0007669"/>
    <property type="project" value="TreeGrafter"/>
</dbReference>
<feature type="region of interest" description="Disordered" evidence="7">
    <location>
        <begin position="23"/>
        <end position="100"/>
    </location>
</feature>
<dbReference type="PANTHER" id="PTHR30582">
    <property type="entry name" value="L,D-TRANSPEPTIDASE"/>
    <property type="match status" value="1"/>
</dbReference>
<keyword evidence="11" id="KW-1185">Reference proteome</keyword>
<dbReference type="PROSITE" id="PS52029">
    <property type="entry name" value="LD_TPASE"/>
    <property type="match status" value="1"/>
</dbReference>
<dbReference type="CDD" id="cd16913">
    <property type="entry name" value="YkuD_like"/>
    <property type="match status" value="1"/>
</dbReference>
<sequence length="289" mass="30730">MSRRRGLVAGTVLLAVALTGCSDVAADSGTPSSPSTTATTSSTPSTPTPSTPTPSASPTATPTTTPSTTATPPSAKPTTTPTSKPTTGKPGKPPKPPVKPASQALLVERKLDAWGYPVGDVDGKISKRARQALCAYRETAGLPISRGPLTAGDIKSVLSATAKPVPTKSTGIYVNKTCQVLYQVVKNTYRRIVWVSTGGPGYETPSRTGKVWRKWAGPHESSLYDDAYMYDSIYFLKDRPGIALHGSRVNSLIKTYPASHRCVRVMRPQIHQIFAETPIGTKVQVYGEY</sequence>
<evidence type="ECO:0000313" key="10">
    <source>
        <dbReference type="EMBL" id="TDU83140.1"/>
    </source>
</evidence>
<dbReference type="InterPro" id="IPR005490">
    <property type="entry name" value="LD_TPept_cat_dom"/>
</dbReference>
<keyword evidence="2" id="KW-0808">Transferase</keyword>
<feature type="domain" description="L,D-TPase catalytic" evidence="9">
    <location>
        <begin position="170"/>
        <end position="286"/>
    </location>
</feature>
<reference evidence="10 11" key="1">
    <citation type="submission" date="2019-03" db="EMBL/GenBank/DDBJ databases">
        <title>Genomic Encyclopedia of Type Strains, Phase III (KMG-III): the genomes of soil and plant-associated and newly described type strains.</title>
        <authorList>
            <person name="Whitman W."/>
        </authorList>
    </citation>
    <scope>NUCLEOTIDE SEQUENCE [LARGE SCALE GENOMIC DNA]</scope>
    <source>
        <strain evidence="10 11">VKM Ac-2575</strain>
    </source>
</reference>
<feature type="active site" description="Nucleophile" evidence="6">
    <location>
        <position position="262"/>
    </location>
</feature>
<accession>A0A4R7SV19</accession>
<evidence type="ECO:0000259" key="9">
    <source>
        <dbReference type="PROSITE" id="PS52029"/>
    </source>
</evidence>
<evidence type="ECO:0000256" key="1">
    <source>
        <dbReference type="ARBA" id="ARBA00004752"/>
    </source>
</evidence>
<keyword evidence="5 6" id="KW-0961">Cell wall biogenesis/degradation</keyword>
<dbReference type="GO" id="GO:0071555">
    <property type="term" value="P:cell wall organization"/>
    <property type="evidence" value="ECO:0007669"/>
    <property type="project" value="UniProtKB-UniRule"/>
</dbReference>
<dbReference type="GO" id="GO:0071972">
    <property type="term" value="F:peptidoglycan L,D-transpeptidase activity"/>
    <property type="evidence" value="ECO:0007669"/>
    <property type="project" value="TreeGrafter"/>
</dbReference>
<dbReference type="SUPFAM" id="SSF141523">
    <property type="entry name" value="L,D-transpeptidase catalytic domain-like"/>
    <property type="match status" value="1"/>
</dbReference>
<evidence type="ECO:0000256" key="3">
    <source>
        <dbReference type="ARBA" id="ARBA00022960"/>
    </source>
</evidence>
<dbReference type="PROSITE" id="PS51257">
    <property type="entry name" value="PROKAR_LIPOPROTEIN"/>
    <property type="match status" value="1"/>
</dbReference>
<dbReference type="GO" id="GO:0008360">
    <property type="term" value="P:regulation of cell shape"/>
    <property type="evidence" value="ECO:0007669"/>
    <property type="project" value="UniProtKB-UniRule"/>
</dbReference>
<dbReference type="PANTHER" id="PTHR30582:SF2">
    <property type="entry name" value="L,D-TRANSPEPTIDASE YCIB-RELATED"/>
    <property type="match status" value="1"/>
</dbReference>
<gene>
    <name evidence="10" type="ORF">EV138_5599</name>
</gene>
<dbReference type="Pfam" id="PF03734">
    <property type="entry name" value="YkuD"/>
    <property type="match status" value="1"/>
</dbReference>
<feature type="active site" description="Proton donor/acceptor" evidence="6">
    <location>
        <position position="245"/>
    </location>
</feature>
<dbReference type="EMBL" id="SOCE01000002">
    <property type="protein sequence ID" value="TDU83140.1"/>
    <property type="molecule type" value="Genomic_DNA"/>
</dbReference>
<evidence type="ECO:0000256" key="2">
    <source>
        <dbReference type="ARBA" id="ARBA00022679"/>
    </source>
</evidence>
<dbReference type="UniPathway" id="UPA00219"/>
<protein>
    <submittedName>
        <fullName evidence="10">L,D-transpeptidase-like protein</fullName>
    </submittedName>
</protein>
<dbReference type="GO" id="GO:0018104">
    <property type="term" value="P:peptidoglycan-protein cross-linking"/>
    <property type="evidence" value="ECO:0007669"/>
    <property type="project" value="TreeGrafter"/>
</dbReference>
<comment type="pathway">
    <text evidence="1 6">Cell wall biogenesis; peptidoglycan biosynthesis.</text>
</comment>
<feature type="compositionally biased region" description="Low complexity" evidence="7">
    <location>
        <begin position="28"/>
        <end position="45"/>
    </location>
</feature>
<feature type="compositionally biased region" description="Low complexity" evidence="7">
    <location>
        <begin position="53"/>
        <end position="90"/>
    </location>
</feature>
<evidence type="ECO:0000256" key="4">
    <source>
        <dbReference type="ARBA" id="ARBA00022984"/>
    </source>
</evidence>
<dbReference type="AlphaFoldDB" id="A0A4R7SV19"/>
<dbReference type="InterPro" id="IPR050979">
    <property type="entry name" value="LD-transpeptidase"/>
</dbReference>
<organism evidence="10 11">
    <name type="scientific">Kribbella voronezhensis</name>
    <dbReference type="NCBI Taxonomy" id="2512212"/>
    <lineage>
        <taxon>Bacteria</taxon>
        <taxon>Bacillati</taxon>
        <taxon>Actinomycetota</taxon>
        <taxon>Actinomycetes</taxon>
        <taxon>Propionibacteriales</taxon>
        <taxon>Kribbellaceae</taxon>
        <taxon>Kribbella</taxon>
    </lineage>
</organism>
<evidence type="ECO:0000256" key="6">
    <source>
        <dbReference type="PROSITE-ProRule" id="PRU01373"/>
    </source>
</evidence>